<feature type="region of interest" description="Disordered" evidence="1">
    <location>
        <begin position="95"/>
        <end position="114"/>
    </location>
</feature>
<protein>
    <submittedName>
        <fullName evidence="2">Uncharacterized protein</fullName>
    </submittedName>
</protein>
<keyword evidence="3" id="KW-1185">Reference proteome</keyword>
<dbReference type="Proteomes" id="UP000619244">
    <property type="component" value="Unassembled WGS sequence"/>
</dbReference>
<evidence type="ECO:0000313" key="2">
    <source>
        <dbReference type="EMBL" id="GGX86726.1"/>
    </source>
</evidence>
<gene>
    <name evidence="2" type="ORF">GCM10010358_45970</name>
</gene>
<dbReference type="EMBL" id="BMVU01000024">
    <property type="protein sequence ID" value="GGX86726.1"/>
    <property type="molecule type" value="Genomic_DNA"/>
</dbReference>
<proteinExistence type="predicted"/>
<comment type="caution">
    <text evidence="2">The sequence shown here is derived from an EMBL/GenBank/DDBJ whole genome shotgun (WGS) entry which is preliminary data.</text>
</comment>
<name>A0A918NQA2_9ACTN</name>
<organism evidence="2 3">
    <name type="scientific">Streptomyces minutiscleroticus</name>
    <dbReference type="NCBI Taxonomy" id="68238"/>
    <lineage>
        <taxon>Bacteria</taxon>
        <taxon>Bacillati</taxon>
        <taxon>Actinomycetota</taxon>
        <taxon>Actinomycetes</taxon>
        <taxon>Kitasatosporales</taxon>
        <taxon>Streptomycetaceae</taxon>
        <taxon>Streptomyces</taxon>
    </lineage>
</organism>
<accession>A0A918NQA2</accession>
<evidence type="ECO:0000256" key="1">
    <source>
        <dbReference type="SAM" id="MobiDB-lite"/>
    </source>
</evidence>
<sequence>MSGGAAGGVGEPARACAGVEEDGASLTFGCGKRSASRASKGPTACRPRSRTVTSRLPEPLTDTARRTSSFRTDALPVPRDGCGGCRAVEHASRAPVKGWAGSQRKVMTPSRAVR</sequence>
<dbReference type="AlphaFoldDB" id="A0A918NQA2"/>
<reference evidence="2" key="2">
    <citation type="submission" date="2020-09" db="EMBL/GenBank/DDBJ databases">
        <authorList>
            <person name="Sun Q."/>
            <person name="Ohkuma M."/>
        </authorList>
    </citation>
    <scope>NUCLEOTIDE SEQUENCE</scope>
    <source>
        <strain evidence="2">JCM 4790</strain>
    </source>
</reference>
<reference evidence="2" key="1">
    <citation type="journal article" date="2014" name="Int. J. Syst. Evol. Microbiol.">
        <title>Complete genome sequence of Corynebacterium casei LMG S-19264T (=DSM 44701T), isolated from a smear-ripened cheese.</title>
        <authorList>
            <consortium name="US DOE Joint Genome Institute (JGI-PGF)"/>
            <person name="Walter F."/>
            <person name="Albersmeier A."/>
            <person name="Kalinowski J."/>
            <person name="Ruckert C."/>
        </authorList>
    </citation>
    <scope>NUCLEOTIDE SEQUENCE</scope>
    <source>
        <strain evidence="2">JCM 4790</strain>
    </source>
</reference>
<evidence type="ECO:0000313" key="3">
    <source>
        <dbReference type="Proteomes" id="UP000619244"/>
    </source>
</evidence>
<feature type="region of interest" description="Disordered" evidence="1">
    <location>
        <begin position="29"/>
        <end position="52"/>
    </location>
</feature>